<dbReference type="EMBL" id="RQGN01000050">
    <property type="protein sequence ID" value="TGM01117.1"/>
    <property type="molecule type" value="Genomic_DNA"/>
</dbReference>
<dbReference type="InterPro" id="IPR010865">
    <property type="entry name" value="DUF1499"/>
</dbReference>
<sequence length="152" mass="17235">MLFRNLGKFPFWILVTLCFLLGCTGTRPLTLGLQNGKLGLCPETPNCVSSFCPESDSEHFIKPLSFSDKPEDAKTKLKAILAETSRTNLIKEEDKYLYVEFTSFLWRFVDDVEFLIDPIASVIHVRSASRLGKSDLGVNRKRIEKIRSAFSL</sequence>
<dbReference type="OrthoDB" id="9793534at2"/>
<dbReference type="PANTHER" id="PTHR34801:SF6">
    <property type="entry name" value="SLL1620 PROTEIN"/>
    <property type="match status" value="1"/>
</dbReference>
<proteinExistence type="predicted"/>
<name>A0A5F2B6Z4_9LEPT</name>
<dbReference type="PROSITE" id="PS51257">
    <property type="entry name" value="PROKAR_LIPOPROTEIN"/>
    <property type="match status" value="1"/>
</dbReference>
<dbReference type="RefSeq" id="WP_135670986.1">
    <property type="nucleotide sequence ID" value="NZ_RQGN01000050.1"/>
</dbReference>
<dbReference type="Pfam" id="PF07386">
    <property type="entry name" value="DUF1499"/>
    <property type="match status" value="1"/>
</dbReference>
<gene>
    <name evidence="1" type="ORF">EHQ76_10790</name>
</gene>
<dbReference type="AlphaFoldDB" id="A0A5F2B6Z4"/>
<reference evidence="1 2" key="1">
    <citation type="journal article" date="2019" name="PLoS Negl. Trop. Dis.">
        <title>Revisiting the worldwide diversity of Leptospira species in the environment.</title>
        <authorList>
            <person name="Vincent A.T."/>
            <person name="Schiettekatte O."/>
            <person name="Bourhy P."/>
            <person name="Veyrier F.J."/>
            <person name="Picardeau M."/>
        </authorList>
    </citation>
    <scope>NUCLEOTIDE SEQUENCE [LARGE SCALE GENOMIC DNA]</scope>
    <source>
        <strain evidence="1 2">201702444</strain>
    </source>
</reference>
<evidence type="ECO:0000313" key="2">
    <source>
        <dbReference type="Proteomes" id="UP000298429"/>
    </source>
</evidence>
<dbReference type="PANTHER" id="PTHR34801">
    <property type="entry name" value="EXPRESSED PROTEIN"/>
    <property type="match status" value="1"/>
</dbReference>
<accession>A0A5F2B6Z4</accession>
<dbReference type="PIRSF" id="PIRSF026426">
    <property type="entry name" value="DUF1499"/>
    <property type="match status" value="1"/>
</dbReference>
<protein>
    <submittedName>
        <fullName evidence="1">DUF1499 domain-containing protein</fullName>
    </submittedName>
</protein>
<organism evidence="1 2">
    <name type="scientific">Leptospira barantonii</name>
    <dbReference type="NCBI Taxonomy" id="2023184"/>
    <lineage>
        <taxon>Bacteria</taxon>
        <taxon>Pseudomonadati</taxon>
        <taxon>Spirochaetota</taxon>
        <taxon>Spirochaetia</taxon>
        <taxon>Leptospirales</taxon>
        <taxon>Leptospiraceae</taxon>
        <taxon>Leptospira</taxon>
    </lineage>
</organism>
<dbReference type="Proteomes" id="UP000298429">
    <property type="component" value="Unassembled WGS sequence"/>
</dbReference>
<evidence type="ECO:0000313" key="1">
    <source>
        <dbReference type="EMBL" id="TGM01117.1"/>
    </source>
</evidence>
<comment type="caution">
    <text evidence="1">The sequence shown here is derived from an EMBL/GenBank/DDBJ whole genome shotgun (WGS) entry which is preliminary data.</text>
</comment>